<accession>A0A1Z4JT43</accession>
<organism evidence="8 9">
    <name type="scientific">Leptolyngbya boryana NIES-2135</name>
    <dbReference type="NCBI Taxonomy" id="1973484"/>
    <lineage>
        <taxon>Bacteria</taxon>
        <taxon>Bacillati</taxon>
        <taxon>Cyanobacteriota</taxon>
        <taxon>Cyanophyceae</taxon>
        <taxon>Leptolyngbyales</taxon>
        <taxon>Leptolyngbyaceae</taxon>
        <taxon>Leptolyngbya group</taxon>
        <taxon>Leptolyngbya</taxon>
    </lineage>
</organism>
<dbReference type="InterPro" id="IPR013655">
    <property type="entry name" value="PAS_fold_3"/>
</dbReference>
<dbReference type="EC" id="2.7.13.3" evidence="2"/>
<dbReference type="InterPro" id="IPR000700">
    <property type="entry name" value="PAS-assoc_C"/>
</dbReference>
<dbReference type="PANTHER" id="PTHR43304">
    <property type="entry name" value="PHYTOCHROME-LIKE PROTEIN CPH1"/>
    <property type="match status" value="1"/>
</dbReference>
<dbReference type="CDD" id="cd00130">
    <property type="entry name" value="PAS"/>
    <property type="match status" value="2"/>
</dbReference>
<evidence type="ECO:0000256" key="5">
    <source>
        <dbReference type="ARBA" id="ARBA00022777"/>
    </source>
</evidence>
<evidence type="ECO:0000313" key="9">
    <source>
        <dbReference type="Proteomes" id="UP000217895"/>
    </source>
</evidence>
<dbReference type="AlphaFoldDB" id="A0A1Z4JT43"/>
<dbReference type="Pfam" id="PF08447">
    <property type="entry name" value="PAS_3"/>
    <property type="match status" value="1"/>
</dbReference>
<dbReference type="InterPro" id="IPR000014">
    <property type="entry name" value="PAS"/>
</dbReference>
<dbReference type="InterPro" id="IPR035965">
    <property type="entry name" value="PAS-like_dom_sf"/>
</dbReference>
<keyword evidence="9" id="KW-1185">Reference proteome</keyword>
<keyword evidence="3" id="KW-0597">Phosphoprotein</keyword>
<evidence type="ECO:0000256" key="1">
    <source>
        <dbReference type="ARBA" id="ARBA00000085"/>
    </source>
</evidence>
<reference evidence="8 9" key="1">
    <citation type="submission" date="2017-06" db="EMBL/GenBank/DDBJ databases">
        <title>Genome sequencing of cyanobaciteial culture collection at National Institute for Environmental Studies (NIES).</title>
        <authorList>
            <person name="Hirose Y."/>
            <person name="Shimura Y."/>
            <person name="Fujisawa T."/>
            <person name="Nakamura Y."/>
            <person name="Kawachi M."/>
        </authorList>
    </citation>
    <scope>NUCLEOTIDE SEQUENCE [LARGE SCALE GENOMIC DNA]</scope>
    <source>
        <strain evidence="8 9">NIES-2135</strain>
        <plasmid evidence="9">Plasmid Plasmid2 dna</plasmid>
    </source>
</reference>
<geneLocation type="plasmid" evidence="8">
    <name>plasmid2</name>
</geneLocation>
<keyword evidence="4" id="KW-0808">Transferase</keyword>
<dbReference type="Pfam" id="PF08448">
    <property type="entry name" value="PAS_4"/>
    <property type="match status" value="1"/>
</dbReference>
<dbReference type="InterPro" id="IPR013656">
    <property type="entry name" value="PAS_4"/>
</dbReference>
<dbReference type="SUPFAM" id="SSF55785">
    <property type="entry name" value="PYP-like sensor domain (PAS domain)"/>
    <property type="match status" value="4"/>
</dbReference>
<proteinExistence type="predicted"/>
<evidence type="ECO:0000313" key="8">
    <source>
        <dbReference type="EMBL" id="BAY59892.1"/>
    </source>
</evidence>
<dbReference type="InterPro" id="IPR052162">
    <property type="entry name" value="Sensor_kinase/Photoreceptor"/>
</dbReference>
<dbReference type="Pfam" id="PF13426">
    <property type="entry name" value="PAS_9"/>
    <property type="match status" value="2"/>
</dbReference>
<dbReference type="NCBIfam" id="TIGR00229">
    <property type="entry name" value="sensory_box"/>
    <property type="match status" value="2"/>
</dbReference>
<dbReference type="SMART" id="SM00091">
    <property type="entry name" value="PAS"/>
    <property type="match status" value="2"/>
</dbReference>
<comment type="catalytic activity">
    <reaction evidence="1">
        <text>ATP + protein L-histidine = ADP + protein N-phospho-L-histidine.</text>
        <dbReference type="EC" id="2.7.13.3"/>
    </reaction>
</comment>
<evidence type="ECO:0000256" key="2">
    <source>
        <dbReference type="ARBA" id="ARBA00012438"/>
    </source>
</evidence>
<keyword evidence="8" id="KW-0614">Plasmid</keyword>
<evidence type="ECO:0000259" key="6">
    <source>
        <dbReference type="PROSITE" id="PS50112"/>
    </source>
</evidence>
<evidence type="ECO:0000259" key="7">
    <source>
        <dbReference type="PROSITE" id="PS50113"/>
    </source>
</evidence>
<dbReference type="Proteomes" id="UP000217895">
    <property type="component" value="Plasmid Plasmid2 dna"/>
</dbReference>
<feature type="domain" description="PAS" evidence="6">
    <location>
        <begin position="400"/>
        <end position="448"/>
    </location>
</feature>
<protein>
    <recommendedName>
        <fullName evidence="2">histidine kinase</fullName>
        <ecNumber evidence="2">2.7.13.3</ecNumber>
    </recommendedName>
</protein>
<dbReference type="InterPro" id="IPR001610">
    <property type="entry name" value="PAC"/>
</dbReference>
<name>A0A1Z4JT43_LEPBY</name>
<evidence type="ECO:0000256" key="4">
    <source>
        <dbReference type="ARBA" id="ARBA00022679"/>
    </source>
</evidence>
<dbReference type="PROSITE" id="PS50112">
    <property type="entry name" value="PAS"/>
    <property type="match status" value="1"/>
</dbReference>
<dbReference type="PANTHER" id="PTHR43304:SF1">
    <property type="entry name" value="PAC DOMAIN-CONTAINING PROTEIN"/>
    <property type="match status" value="1"/>
</dbReference>
<dbReference type="Gene3D" id="2.10.70.100">
    <property type="match status" value="1"/>
</dbReference>
<dbReference type="SMART" id="SM00086">
    <property type="entry name" value="PAC"/>
    <property type="match status" value="3"/>
</dbReference>
<gene>
    <name evidence="8" type="ORF">NIES2135_67690</name>
</gene>
<dbReference type="GO" id="GO:0004673">
    <property type="term" value="F:protein histidine kinase activity"/>
    <property type="evidence" value="ECO:0007669"/>
    <property type="project" value="UniProtKB-EC"/>
</dbReference>
<dbReference type="Gene3D" id="3.30.450.20">
    <property type="entry name" value="PAS domain"/>
    <property type="match status" value="4"/>
</dbReference>
<evidence type="ECO:0000256" key="3">
    <source>
        <dbReference type="ARBA" id="ARBA00022553"/>
    </source>
</evidence>
<sequence length="493" mass="55824">MMISIVEASDGAFVYVQAEFTHLFGFSLEGINKLGGFEALFCNQTVAEEIRSILMNGYPWTGIADLQAADGTSIEASLQITPIAEEVSEQVVGFVLFHTPLMAAKTFSVHQTLSIEHEITQILQASQMSLWRLNVQGQASWALNLDSVLGETELPLYSEFLNAVHPEDRAQFEEVLTRSQIMTAYEFAFRYFRRDGQLVWIKSRGEVAFDEDGQPLYLSGTLTDITWRKHAQHLRQLNHRRTNTLLKSLPEHVICVGRDGIYRRIISSNPDFAIVFPKEQVGASIYDVLRLETADRRMVYLQRSFVLHKPQTYEYQTVSADGQRYYLEESVVAIDAKPNGAATAGDEALILVRDITRHKQLEVALLASQIELQEKWVVDRLLKNIGAESRYATFLKRRGGDYVSCNQAFARLVGRSIQEICGKSDFELFPPKIAETLMQHDLAVLNSGKMLDFDEIFERDGLPRWCLVDRAPLYNEVGQLFGICGTAVEMRSF</sequence>
<dbReference type="EMBL" id="AP018205">
    <property type="protein sequence ID" value="BAY59892.1"/>
    <property type="molecule type" value="Genomic_DNA"/>
</dbReference>
<keyword evidence="5" id="KW-0418">Kinase</keyword>
<dbReference type="PROSITE" id="PS50113">
    <property type="entry name" value="PAC"/>
    <property type="match status" value="1"/>
</dbReference>
<feature type="domain" description="PAC" evidence="7">
    <location>
        <begin position="185"/>
        <end position="237"/>
    </location>
</feature>